<comment type="caution">
    <text evidence="3">The sequence shown here is derived from an EMBL/GenBank/DDBJ whole genome shotgun (WGS) entry which is preliminary data.</text>
</comment>
<dbReference type="SUPFAM" id="SSF51101">
    <property type="entry name" value="Mannose-binding lectins"/>
    <property type="match status" value="1"/>
</dbReference>
<dbReference type="AlphaFoldDB" id="A0A8H7UN88"/>
<gene>
    <name evidence="3" type="ORF">INT43_000947</name>
</gene>
<dbReference type="Pfam" id="PF12044">
    <property type="entry name" value="Metallopep"/>
    <property type="match status" value="1"/>
</dbReference>
<organism evidence="3 4">
    <name type="scientific">Mortierella isabellina</name>
    <name type="common">Filamentous fungus</name>
    <name type="synonym">Umbelopsis isabellina</name>
    <dbReference type="NCBI Taxonomy" id="91625"/>
    <lineage>
        <taxon>Eukaryota</taxon>
        <taxon>Fungi</taxon>
        <taxon>Fungi incertae sedis</taxon>
        <taxon>Mucoromycota</taxon>
        <taxon>Mucoromycotina</taxon>
        <taxon>Umbelopsidomycetes</taxon>
        <taxon>Umbelopsidales</taxon>
        <taxon>Umbelopsidaceae</taxon>
        <taxon>Umbelopsis</taxon>
    </lineage>
</organism>
<proteinExistence type="predicted"/>
<feature type="domain" description="Jacalin-type lectin" evidence="2">
    <location>
        <begin position="556"/>
        <end position="694"/>
    </location>
</feature>
<dbReference type="InterPro" id="IPR021917">
    <property type="entry name" value="Unchr_Zn-peptidase-like"/>
</dbReference>
<dbReference type="Pfam" id="PF01419">
    <property type="entry name" value="Jacalin"/>
    <property type="match status" value="1"/>
</dbReference>
<sequence length="695" mass="77371">MTYVKDSSADNPTPPSYEQSQKPVPTLTPQQAYGPSQHDGSSTSPSQGRHPAVNQEHKDTLAPQITNVADKETVYQRVLLINGRAGTTENKFESTVSVVSHGFPTISWPCVDSHFKALVHLNPGPNTISFIFNGPYGPQTTHFHVTYIPLTQNSPLYLVIMLASDSPATFDVPPEKRHENTLNVAVEKFRMCAYMWQAFMSEQFYRNGMGRRALRLDERYIPDTISAQDTGVLRQTAFVYVVRSKKTLKEWRDLKRAQQSPESNHGDQDLYSMFIDTLREYGAPFDKPCTVAGLMMDSHWDTKAKVTRAHAALGGKAGDLALGIFGSHLLHAWPRNMEDIVPAFMNATTTDTRYVANDANESGQWWKAANIGMGAMLHEVGHAHTLTHTATGIMSRGYNNWNRTFMVKEPGSHPSPIPPHAEEGSHWHRVDMIRLRFHPTFRIPQDGYWAPKSDMGPTIEPLEHNRLAIKAPAGLSMVELIVNGGYRTHFEWPEPSQQTTYYELNLDHCKKEARCGPQEKLRIEATSCNSQTIVLDDADDFLRQHIVVLPNVPGKVFKSHELGQKGLGGGHQSSVVLLQSPQRYITSILVHHGGFFDGMVFQWNDGSRSVLGQLGGGATEFRLKPGERVVKFVVRCGAWVDGLQMITNAGRITQWFGGTGGGLAEIEAPDGHELVGLYATAGQWMDSFGIMYRAP</sequence>
<evidence type="ECO:0000256" key="1">
    <source>
        <dbReference type="SAM" id="MobiDB-lite"/>
    </source>
</evidence>
<dbReference type="EMBL" id="JAEPQZ010000002">
    <property type="protein sequence ID" value="KAG2185034.1"/>
    <property type="molecule type" value="Genomic_DNA"/>
</dbReference>
<dbReference type="PANTHER" id="PTHR21054">
    <property type="entry name" value="ZINC METALLOPROTEINASE-RELATED"/>
    <property type="match status" value="1"/>
</dbReference>
<dbReference type="Proteomes" id="UP000654370">
    <property type="component" value="Unassembled WGS sequence"/>
</dbReference>
<dbReference type="InterPro" id="IPR001229">
    <property type="entry name" value="Jacalin-like_lectin_dom"/>
</dbReference>
<dbReference type="PANTHER" id="PTHR21054:SF2">
    <property type="entry name" value="MIP04191P"/>
    <property type="match status" value="1"/>
</dbReference>
<evidence type="ECO:0000259" key="2">
    <source>
        <dbReference type="PROSITE" id="PS51752"/>
    </source>
</evidence>
<reference evidence="3" key="1">
    <citation type="submission" date="2020-12" db="EMBL/GenBank/DDBJ databases">
        <title>Metabolic potential, ecology and presence of endohyphal bacteria is reflected in genomic diversity of Mucoromycotina.</title>
        <authorList>
            <person name="Muszewska A."/>
            <person name="Okrasinska A."/>
            <person name="Steczkiewicz K."/>
            <person name="Drgas O."/>
            <person name="Orlowska M."/>
            <person name="Perlinska-Lenart U."/>
            <person name="Aleksandrzak-Piekarczyk T."/>
            <person name="Szatraj K."/>
            <person name="Zielenkiewicz U."/>
            <person name="Pilsyk S."/>
            <person name="Malc E."/>
            <person name="Mieczkowski P."/>
            <person name="Kruszewska J.S."/>
            <person name="Biernat P."/>
            <person name="Pawlowska J."/>
        </authorList>
    </citation>
    <scope>NUCLEOTIDE SEQUENCE</scope>
    <source>
        <strain evidence="3">WA0000067209</strain>
    </source>
</reference>
<dbReference type="OrthoDB" id="74460at2759"/>
<evidence type="ECO:0000313" key="4">
    <source>
        <dbReference type="Proteomes" id="UP000654370"/>
    </source>
</evidence>
<name>A0A8H7UN88_MORIS</name>
<dbReference type="InterPro" id="IPR053002">
    <property type="entry name" value="Metalloproteinase_M10B"/>
</dbReference>
<accession>A0A8H7UN88</accession>
<dbReference type="InterPro" id="IPR036404">
    <property type="entry name" value="Jacalin-like_lectin_dom_sf"/>
</dbReference>
<dbReference type="Gene3D" id="2.100.10.30">
    <property type="entry name" value="Jacalin-like lectin domain"/>
    <property type="match status" value="1"/>
</dbReference>
<protein>
    <recommendedName>
        <fullName evidence="2">Jacalin-type lectin domain-containing protein</fullName>
    </recommendedName>
</protein>
<feature type="region of interest" description="Disordered" evidence="1">
    <location>
        <begin position="1"/>
        <end position="65"/>
    </location>
</feature>
<evidence type="ECO:0000313" key="3">
    <source>
        <dbReference type="EMBL" id="KAG2185034.1"/>
    </source>
</evidence>
<dbReference type="PROSITE" id="PS51752">
    <property type="entry name" value="JACALIN_LECTIN"/>
    <property type="match status" value="1"/>
</dbReference>
<feature type="compositionally biased region" description="Polar residues" evidence="1">
    <location>
        <begin position="16"/>
        <end position="47"/>
    </location>
</feature>
<dbReference type="GO" id="GO:0005737">
    <property type="term" value="C:cytoplasm"/>
    <property type="evidence" value="ECO:0007669"/>
    <property type="project" value="TreeGrafter"/>
</dbReference>
<keyword evidence="4" id="KW-1185">Reference proteome</keyword>